<dbReference type="InterPro" id="IPR029063">
    <property type="entry name" value="SAM-dependent_MTases_sf"/>
</dbReference>
<organism evidence="8 9">
    <name type="scientific">Nepenthes gracilis</name>
    <name type="common">Slender pitcher plant</name>
    <dbReference type="NCBI Taxonomy" id="150966"/>
    <lineage>
        <taxon>Eukaryota</taxon>
        <taxon>Viridiplantae</taxon>
        <taxon>Streptophyta</taxon>
        <taxon>Embryophyta</taxon>
        <taxon>Tracheophyta</taxon>
        <taxon>Spermatophyta</taxon>
        <taxon>Magnoliopsida</taxon>
        <taxon>eudicotyledons</taxon>
        <taxon>Gunneridae</taxon>
        <taxon>Pentapetalae</taxon>
        <taxon>Caryophyllales</taxon>
        <taxon>Nepenthaceae</taxon>
        <taxon>Nepenthes</taxon>
    </lineage>
</organism>
<keyword evidence="1" id="KW-0963">Cytoplasm</keyword>
<keyword evidence="5" id="KW-0819">tRNA processing</keyword>
<gene>
    <name evidence="8" type="ORF">Nepgr_006514</name>
</gene>
<keyword evidence="2" id="KW-0489">Methyltransferase</keyword>
<keyword evidence="4" id="KW-0949">S-adenosyl-L-methionine</keyword>
<protein>
    <recommendedName>
        <fullName evidence="7">SAM-dependent methyltransferase TRM5/TYW2-type domain-containing protein</fullName>
    </recommendedName>
</protein>
<evidence type="ECO:0000313" key="9">
    <source>
        <dbReference type="Proteomes" id="UP001279734"/>
    </source>
</evidence>
<sequence>MVTEVKQYGARFKLDYGLVYWNSRLEREHKRLVSLFQGGETICDMFAGIGPFAIPAAQKGCMVYANDLNPDSIRFLKINTQINMAEGDVCAYDMDARKFISEMMTVPLQGNNPESCEAEKSSEECHPTTNRETQSKIPAVEENGSAENLDFLDAFRGIIQKKYWKGSMPLVHCYCFMRSNETEELIISVLFMDVVQVLPFFYPFEQSKIDENITYINSILVTYINTSCIFGKEAESALGASIQDPILHTVTPNLHWDVAPNKAMFCLSFRLPEESCINEDAAAAAASSL</sequence>
<keyword evidence="3" id="KW-0808">Transferase</keyword>
<evidence type="ECO:0000313" key="8">
    <source>
        <dbReference type="EMBL" id="GMH04674.1"/>
    </source>
</evidence>
<dbReference type="PANTHER" id="PTHR23245">
    <property type="entry name" value="TRNA METHYLTRANSFERASE"/>
    <property type="match status" value="1"/>
</dbReference>
<dbReference type="GO" id="GO:0005737">
    <property type="term" value="C:cytoplasm"/>
    <property type="evidence" value="ECO:0007669"/>
    <property type="project" value="TreeGrafter"/>
</dbReference>
<evidence type="ECO:0000256" key="1">
    <source>
        <dbReference type="ARBA" id="ARBA00022490"/>
    </source>
</evidence>
<dbReference type="GO" id="GO:0002939">
    <property type="term" value="P:tRNA N1-guanine methylation"/>
    <property type="evidence" value="ECO:0007669"/>
    <property type="project" value="TreeGrafter"/>
</dbReference>
<accession>A0AAD3S5H1</accession>
<evidence type="ECO:0000256" key="3">
    <source>
        <dbReference type="ARBA" id="ARBA00022679"/>
    </source>
</evidence>
<proteinExistence type="predicted"/>
<evidence type="ECO:0000256" key="4">
    <source>
        <dbReference type="ARBA" id="ARBA00022691"/>
    </source>
</evidence>
<evidence type="ECO:0000256" key="5">
    <source>
        <dbReference type="ARBA" id="ARBA00022694"/>
    </source>
</evidence>
<keyword evidence="9" id="KW-1185">Reference proteome</keyword>
<reference evidence="8" key="1">
    <citation type="submission" date="2023-05" db="EMBL/GenBank/DDBJ databases">
        <title>Nepenthes gracilis genome sequencing.</title>
        <authorList>
            <person name="Fukushima K."/>
        </authorList>
    </citation>
    <scope>NUCLEOTIDE SEQUENCE</scope>
    <source>
        <strain evidence="8">SING2019-196</strain>
    </source>
</reference>
<name>A0AAD3S5H1_NEPGR</name>
<evidence type="ECO:0000256" key="2">
    <source>
        <dbReference type="ARBA" id="ARBA00022603"/>
    </source>
</evidence>
<feature type="domain" description="SAM-dependent methyltransferase TRM5/TYW2-type" evidence="7">
    <location>
        <begin position="1"/>
        <end position="273"/>
    </location>
</feature>
<evidence type="ECO:0000256" key="6">
    <source>
        <dbReference type="SAM" id="MobiDB-lite"/>
    </source>
</evidence>
<dbReference type="InterPro" id="IPR056743">
    <property type="entry name" value="TRM5-TYW2-like_MTfase"/>
</dbReference>
<dbReference type="Proteomes" id="UP001279734">
    <property type="component" value="Unassembled WGS sequence"/>
</dbReference>
<dbReference type="PANTHER" id="PTHR23245:SF36">
    <property type="entry name" value="TRNA (GUANINE(37)-N1)-METHYLTRANSFERASE"/>
    <property type="match status" value="1"/>
</dbReference>
<dbReference type="EMBL" id="BSYO01000005">
    <property type="protein sequence ID" value="GMH04674.1"/>
    <property type="molecule type" value="Genomic_DNA"/>
</dbReference>
<dbReference type="GO" id="GO:0008175">
    <property type="term" value="F:tRNA methyltransferase activity"/>
    <property type="evidence" value="ECO:0007669"/>
    <property type="project" value="TreeGrafter"/>
</dbReference>
<dbReference type="PROSITE" id="PS51684">
    <property type="entry name" value="SAM_MT_TRM5_TYW2"/>
    <property type="match status" value="1"/>
</dbReference>
<dbReference type="AlphaFoldDB" id="A0AAD3S5H1"/>
<evidence type="ECO:0000259" key="7">
    <source>
        <dbReference type="PROSITE" id="PS51684"/>
    </source>
</evidence>
<dbReference type="SUPFAM" id="SSF53335">
    <property type="entry name" value="S-adenosyl-L-methionine-dependent methyltransferases"/>
    <property type="match status" value="1"/>
</dbReference>
<feature type="region of interest" description="Disordered" evidence="6">
    <location>
        <begin position="111"/>
        <end position="134"/>
    </location>
</feature>
<dbReference type="InterPro" id="IPR030382">
    <property type="entry name" value="MeTrfase_TRM5/TYW2"/>
</dbReference>
<comment type="caution">
    <text evidence="8">The sequence shown here is derived from an EMBL/GenBank/DDBJ whole genome shotgun (WGS) entry which is preliminary data.</text>
</comment>
<feature type="compositionally biased region" description="Basic and acidic residues" evidence="6">
    <location>
        <begin position="117"/>
        <end position="126"/>
    </location>
</feature>
<dbReference type="Pfam" id="PF02475">
    <property type="entry name" value="TRM5-TYW2_MTfase"/>
    <property type="match status" value="1"/>
</dbReference>
<dbReference type="Gene3D" id="3.40.50.150">
    <property type="entry name" value="Vaccinia Virus protein VP39"/>
    <property type="match status" value="1"/>
</dbReference>